<evidence type="ECO:0000256" key="1">
    <source>
        <dbReference type="ARBA" id="ARBA00022679"/>
    </source>
</evidence>
<dbReference type="SUPFAM" id="SSF54637">
    <property type="entry name" value="Thioesterase/thiol ester dehydrase-isomerase"/>
    <property type="match status" value="1"/>
</dbReference>
<dbReference type="GO" id="GO:0016746">
    <property type="term" value="F:acyltransferase activity"/>
    <property type="evidence" value="ECO:0007669"/>
    <property type="project" value="UniProtKB-KW"/>
</dbReference>
<gene>
    <name evidence="4" type="ORF">SAMN04488239_10163</name>
</gene>
<proteinExistence type="predicted"/>
<dbReference type="SUPFAM" id="SSF53659">
    <property type="entry name" value="Isocitrate/Isopropylmalate dehydrogenase-like"/>
    <property type="match status" value="1"/>
</dbReference>
<dbReference type="Pfam" id="PF01515">
    <property type="entry name" value="PTA_PTB"/>
    <property type="match status" value="1"/>
</dbReference>
<dbReference type="RefSeq" id="WP_176827782.1">
    <property type="nucleotide sequence ID" value="NZ_FMZV01000001.1"/>
</dbReference>
<evidence type="ECO:0000259" key="3">
    <source>
        <dbReference type="Pfam" id="PF01515"/>
    </source>
</evidence>
<protein>
    <submittedName>
        <fullName evidence="4">Phosphate acetyltransferase</fullName>
    </submittedName>
</protein>
<dbReference type="STRING" id="639004.SAMN04488239_10163"/>
<keyword evidence="2" id="KW-0012">Acyltransferase</keyword>
<dbReference type="Gene3D" id="3.10.129.10">
    <property type="entry name" value="Hotdog Thioesterase"/>
    <property type="match status" value="1"/>
</dbReference>
<dbReference type="Gene3D" id="3.40.718.10">
    <property type="entry name" value="Isopropylmalate Dehydrogenase"/>
    <property type="match status" value="1"/>
</dbReference>
<keyword evidence="1 4" id="KW-0808">Transferase</keyword>
<dbReference type="AlphaFoldDB" id="A0A1G6I9U5"/>
<evidence type="ECO:0000256" key="2">
    <source>
        <dbReference type="ARBA" id="ARBA00023315"/>
    </source>
</evidence>
<sequence>MTRLVRNRPFPDLRVGDTESVRRLIAHTDIRSFVTFLGDVLEDSVDLELAADPGFRAVLSQGGMAVSLLVGLVATRLPGPGTRLRRLSVDIGNPLRKGDVAVAEATIAKLDADSRTATLDIRCSRADGTPILSGRIEAVAPDAPISRPFGRPVALETDTPPDRLEQIEELGRRAGPVRTAVVNPIDAPSLSGALDATEAGLITPVLIAPEAALRKAARDARRDMSGVETIDCVNAEAAARNAASLAAKGECGAIMKGKIHTDALLHAVLDRRELRTGRKLSHVFVEDVPGYLRLLFVADAAVNIAPDLSTLRDIVQNAIDLAHALGIERPRVAMLSAVETVTETIPSTIAAAAICKMADRGEITGADVDGPLAMDNAVSEQAARIKGIASPVAGRADILVAPDIEAANILAKDLDYLAGAEAAGIALGARVPIALTSRADTARERRASAALAAIMAAGNGHGGDIP</sequence>
<dbReference type="Proteomes" id="UP000199628">
    <property type="component" value="Unassembled WGS sequence"/>
</dbReference>
<evidence type="ECO:0000313" key="4">
    <source>
        <dbReference type="EMBL" id="SDC03153.1"/>
    </source>
</evidence>
<dbReference type="NCBIfam" id="NF006045">
    <property type="entry name" value="PRK08190.1"/>
    <property type="match status" value="1"/>
</dbReference>
<keyword evidence="5" id="KW-1185">Reference proteome</keyword>
<evidence type="ECO:0000313" key="5">
    <source>
        <dbReference type="Proteomes" id="UP000199628"/>
    </source>
</evidence>
<dbReference type="InterPro" id="IPR050500">
    <property type="entry name" value="Phos_Acetyltrans/Butyryltrans"/>
</dbReference>
<dbReference type="InterPro" id="IPR029069">
    <property type="entry name" value="HotDog_dom_sf"/>
</dbReference>
<dbReference type="EMBL" id="FMZV01000001">
    <property type="protein sequence ID" value="SDC03153.1"/>
    <property type="molecule type" value="Genomic_DNA"/>
</dbReference>
<dbReference type="PANTHER" id="PTHR43356">
    <property type="entry name" value="PHOSPHATE ACETYLTRANSFERASE"/>
    <property type="match status" value="1"/>
</dbReference>
<feature type="domain" description="Phosphate acetyl/butaryl transferase" evidence="3">
    <location>
        <begin position="239"/>
        <end position="453"/>
    </location>
</feature>
<dbReference type="InterPro" id="IPR002505">
    <property type="entry name" value="PTA_PTB"/>
</dbReference>
<organism evidence="4 5">
    <name type="scientific">Ruegeria marina</name>
    <dbReference type="NCBI Taxonomy" id="639004"/>
    <lineage>
        <taxon>Bacteria</taxon>
        <taxon>Pseudomonadati</taxon>
        <taxon>Pseudomonadota</taxon>
        <taxon>Alphaproteobacteria</taxon>
        <taxon>Rhodobacterales</taxon>
        <taxon>Roseobacteraceae</taxon>
        <taxon>Ruegeria</taxon>
    </lineage>
</organism>
<name>A0A1G6I9U5_9RHOB</name>
<accession>A0A1G6I9U5</accession>
<dbReference type="PANTHER" id="PTHR43356:SF2">
    <property type="entry name" value="PHOSPHATE ACETYLTRANSFERASE"/>
    <property type="match status" value="1"/>
</dbReference>
<reference evidence="5" key="1">
    <citation type="submission" date="2016-10" db="EMBL/GenBank/DDBJ databases">
        <authorList>
            <person name="Varghese N."/>
            <person name="Submissions S."/>
        </authorList>
    </citation>
    <scope>NUCLEOTIDE SEQUENCE [LARGE SCALE GENOMIC DNA]</scope>
    <source>
        <strain evidence="5">CGMCC 1.9108</strain>
    </source>
</reference>